<proteinExistence type="predicted"/>
<name>A0A7Y4HA76_9BRAD</name>
<evidence type="ECO:0000313" key="1">
    <source>
        <dbReference type="EMBL" id="NOJ49972.1"/>
    </source>
</evidence>
<dbReference type="RefSeq" id="WP_171713032.1">
    <property type="nucleotide sequence ID" value="NZ_JAAVLW010000009.1"/>
</dbReference>
<dbReference type="AlphaFoldDB" id="A0A7Y4HA76"/>
<evidence type="ECO:0000313" key="2">
    <source>
        <dbReference type="Proteomes" id="UP000528734"/>
    </source>
</evidence>
<gene>
    <name evidence="1" type="ORF">HCN50_27615</name>
</gene>
<dbReference type="EMBL" id="JAAVLW010000009">
    <property type="protein sequence ID" value="NOJ49972.1"/>
    <property type="molecule type" value="Genomic_DNA"/>
</dbReference>
<accession>A0A7Y4HA76</accession>
<reference evidence="1 2" key="1">
    <citation type="submission" date="2020-03" db="EMBL/GenBank/DDBJ databases">
        <title>Bradyrhizobium diversity isolated from nodules of Muelleranthus trifoliolatus.</title>
        <authorList>
            <person name="Klepa M."/>
            <person name="Helene L."/>
            <person name="Hungria M."/>
        </authorList>
    </citation>
    <scope>NUCLEOTIDE SEQUENCE [LARGE SCALE GENOMIC DNA]</scope>
    <source>
        <strain evidence="1 2">WSM 1744</strain>
    </source>
</reference>
<organism evidence="1 2">
    <name type="scientific">Bradyrhizobium archetypum</name>
    <dbReference type="NCBI Taxonomy" id="2721160"/>
    <lineage>
        <taxon>Bacteria</taxon>
        <taxon>Pseudomonadati</taxon>
        <taxon>Pseudomonadota</taxon>
        <taxon>Alphaproteobacteria</taxon>
        <taxon>Hyphomicrobiales</taxon>
        <taxon>Nitrobacteraceae</taxon>
        <taxon>Bradyrhizobium</taxon>
    </lineage>
</organism>
<keyword evidence="2" id="KW-1185">Reference proteome</keyword>
<comment type="caution">
    <text evidence="1">The sequence shown here is derived from an EMBL/GenBank/DDBJ whole genome shotgun (WGS) entry which is preliminary data.</text>
</comment>
<sequence>MRESWSFVTSGGPAGRERAKINDRSFAARRERTRRQLQLKYGATRLVRVCHEIRLDRRHCLRRRSQCRHSQGAVDRAKAAAFDNGMFGGPFSQKSYACFVRRYDASRPAQHPNQKVSAMKLLVTAEDALEDMTINYSFRLGSKHRHRAGDFDSSGSWNHIVAENAGGEIRLGCGVDCEGGGTEVAMKDDKSALIRLERIKIWERNKADDDASNDLVAGADDKIFHVDRADLR</sequence>
<protein>
    <submittedName>
        <fullName evidence="1">Uncharacterized protein</fullName>
    </submittedName>
</protein>
<dbReference type="Proteomes" id="UP000528734">
    <property type="component" value="Unassembled WGS sequence"/>
</dbReference>